<keyword evidence="3" id="KW-1185">Reference proteome</keyword>
<accession>A0A662ZJQ0</accession>
<dbReference type="Proteomes" id="UP000243745">
    <property type="component" value="Unassembled WGS sequence"/>
</dbReference>
<protein>
    <recommendedName>
        <fullName evidence="1">SHOCT-like domain-containing protein</fullName>
    </recommendedName>
</protein>
<dbReference type="AlphaFoldDB" id="A0A662ZJQ0"/>
<evidence type="ECO:0000313" key="3">
    <source>
        <dbReference type="Proteomes" id="UP000243745"/>
    </source>
</evidence>
<gene>
    <name evidence="2" type="ORF">SAMN02910344_02097</name>
</gene>
<dbReference type="EMBL" id="FOXF01000059">
    <property type="protein sequence ID" value="SFP70350.1"/>
    <property type="molecule type" value="Genomic_DNA"/>
</dbReference>
<reference evidence="2 3" key="1">
    <citation type="submission" date="2016-10" db="EMBL/GenBank/DDBJ databases">
        <authorList>
            <person name="Varghese N."/>
            <person name="Submissions S."/>
        </authorList>
    </citation>
    <scope>NUCLEOTIDE SEQUENCE [LARGE SCALE GENOMIC DNA]</scope>
    <source>
        <strain evidence="2 3">DSM 1361</strain>
    </source>
</reference>
<name>A0A662ZJQ0_9GAMM</name>
<proteinExistence type="predicted"/>
<sequence>MNELMTAPTTDEIIRNAQYHQAQRVVELLLSKGLITPVEYEKITDINRMTYHPFLEEILPKQVDISVD</sequence>
<feature type="domain" description="SHOCT-like" evidence="1">
    <location>
        <begin position="10"/>
        <end position="58"/>
    </location>
</feature>
<dbReference type="Pfam" id="PF20612">
    <property type="entry name" value="SHOCT_2"/>
    <property type="match status" value="1"/>
</dbReference>
<dbReference type="InterPro" id="IPR046749">
    <property type="entry name" value="SHOCT_2"/>
</dbReference>
<organism evidence="2 3">
    <name type="scientific">Ruminobacter amylophilus</name>
    <dbReference type="NCBI Taxonomy" id="867"/>
    <lineage>
        <taxon>Bacteria</taxon>
        <taxon>Pseudomonadati</taxon>
        <taxon>Pseudomonadota</taxon>
        <taxon>Gammaproteobacteria</taxon>
        <taxon>Aeromonadales</taxon>
        <taxon>Succinivibrionaceae</taxon>
        <taxon>Ruminobacter</taxon>
    </lineage>
</organism>
<evidence type="ECO:0000313" key="2">
    <source>
        <dbReference type="EMBL" id="SFP70350.1"/>
    </source>
</evidence>
<evidence type="ECO:0000259" key="1">
    <source>
        <dbReference type="Pfam" id="PF20612"/>
    </source>
</evidence>